<dbReference type="AlphaFoldDB" id="L8X824"/>
<name>L8X824_THACA</name>
<evidence type="ECO:0000313" key="2">
    <source>
        <dbReference type="Proteomes" id="UP000011668"/>
    </source>
</evidence>
<protein>
    <submittedName>
        <fullName evidence="1">Uncharacterized protein</fullName>
    </submittedName>
</protein>
<keyword evidence="2" id="KW-1185">Reference proteome</keyword>
<comment type="caution">
    <text evidence="1">The sequence shown here is derived from an EMBL/GenBank/DDBJ whole genome shotgun (WGS) entry which is preliminary data.</text>
</comment>
<accession>L8X824</accession>
<gene>
    <name evidence="1" type="ORF">AG1IA_00741</name>
</gene>
<dbReference type="HOGENOM" id="CLU_2905710_0_0_1"/>
<sequence>MLLSLRFGVDPSMSMDRYPLQSRFSPWYEWGNPGVSAGPPKAATVRIENLGWQRTVLVGLIR</sequence>
<proteinExistence type="predicted"/>
<organism evidence="1 2">
    <name type="scientific">Thanatephorus cucumeris (strain AG1-IA)</name>
    <name type="common">Rice sheath blight fungus</name>
    <name type="synonym">Rhizoctonia solani</name>
    <dbReference type="NCBI Taxonomy" id="983506"/>
    <lineage>
        <taxon>Eukaryota</taxon>
        <taxon>Fungi</taxon>
        <taxon>Dikarya</taxon>
        <taxon>Basidiomycota</taxon>
        <taxon>Agaricomycotina</taxon>
        <taxon>Agaricomycetes</taxon>
        <taxon>Cantharellales</taxon>
        <taxon>Ceratobasidiaceae</taxon>
        <taxon>Rhizoctonia</taxon>
        <taxon>Rhizoctonia solani AG-1</taxon>
    </lineage>
</organism>
<evidence type="ECO:0000313" key="1">
    <source>
        <dbReference type="EMBL" id="ELU45228.1"/>
    </source>
</evidence>
<dbReference type="EMBL" id="AFRT01000127">
    <property type="protein sequence ID" value="ELU45228.1"/>
    <property type="molecule type" value="Genomic_DNA"/>
</dbReference>
<reference evidence="1 2" key="1">
    <citation type="journal article" date="2013" name="Nat. Commun.">
        <title>The evolution and pathogenic mechanisms of the rice sheath blight pathogen.</title>
        <authorList>
            <person name="Zheng A."/>
            <person name="Lin R."/>
            <person name="Xu L."/>
            <person name="Qin P."/>
            <person name="Tang C."/>
            <person name="Ai P."/>
            <person name="Zhang D."/>
            <person name="Liu Y."/>
            <person name="Sun Z."/>
            <person name="Feng H."/>
            <person name="Wang Y."/>
            <person name="Chen Y."/>
            <person name="Liang X."/>
            <person name="Fu R."/>
            <person name="Li Q."/>
            <person name="Zhang J."/>
            <person name="Yu X."/>
            <person name="Xie Z."/>
            <person name="Ding L."/>
            <person name="Guan P."/>
            <person name="Tang J."/>
            <person name="Liang Y."/>
            <person name="Wang S."/>
            <person name="Deng Q."/>
            <person name="Li S."/>
            <person name="Zhu J."/>
            <person name="Wang L."/>
            <person name="Liu H."/>
            <person name="Li P."/>
        </authorList>
    </citation>
    <scope>NUCLEOTIDE SEQUENCE [LARGE SCALE GENOMIC DNA]</scope>
    <source>
        <strain evidence="2">AG-1 IA</strain>
    </source>
</reference>
<dbReference type="Proteomes" id="UP000011668">
    <property type="component" value="Unassembled WGS sequence"/>
</dbReference>